<evidence type="ECO:0000313" key="3">
    <source>
        <dbReference type="Proteomes" id="UP001165122"/>
    </source>
</evidence>
<dbReference type="CDD" id="cd02440">
    <property type="entry name" value="AdoMet_MTases"/>
    <property type="match status" value="1"/>
</dbReference>
<dbReference type="EMBL" id="BRXW01000616">
    <property type="protein sequence ID" value="GMH70145.1"/>
    <property type="molecule type" value="Genomic_DNA"/>
</dbReference>
<dbReference type="OrthoDB" id="443402at2759"/>
<feature type="domain" description="Methyltransferase" evidence="1">
    <location>
        <begin position="61"/>
        <end position="142"/>
    </location>
</feature>
<accession>A0A9W7E9N7</accession>
<dbReference type="Pfam" id="PF13649">
    <property type="entry name" value="Methyltransf_25"/>
    <property type="match status" value="1"/>
</dbReference>
<gene>
    <name evidence="2" type="ORF">TrLO_g437</name>
</gene>
<sequence>MEEDNSADEAYEFPFGDAFEEDTNTYPYGTFSAVASHVCSPRLVALAAARLGQVDDQTLFVDLGCGIGAVSNLVGREFGCRVVGVDCCEAQLVEARLAAPPRARYLCCDLFALPEHVAVTEADLVFYIYLIPKMVNHVKLRDMLEPYLTQGARVVTSTYHPDYWHAKATDDTFSLRLFDKTTKRRETSSNFQIT</sequence>
<dbReference type="Gene3D" id="3.40.50.150">
    <property type="entry name" value="Vaccinia Virus protein VP39"/>
    <property type="match status" value="1"/>
</dbReference>
<name>A0A9W7E9N7_9STRA</name>
<organism evidence="2 3">
    <name type="scientific">Triparma laevis f. longispina</name>
    <dbReference type="NCBI Taxonomy" id="1714387"/>
    <lineage>
        <taxon>Eukaryota</taxon>
        <taxon>Sar</taxon>
        <taxon>Stramenopiles</taxon>
        <taxon>Ochrophyta</taxon>
        <taxon>Bolidophyceae</taxon>
        <taxon>Parmales</taxon>
        <taxon>Triparmaceae</taxon>
        <taxon>Triparma</taxon>
    </lineage>
</organism>
<evidence type="ECO:0000313" key="2">
    <source>
        <dbReference type="EMBL" id="GMH70145.1"/>
    </source>
</evidence>
<dbReference type="InterPro" id="IPR041698">
    <property type="entry name" value="Methyltransf_25"/>
</dbReference>
<comment type="caution">
    <text evidence="2">The sequence shown here is derived from an EMBL/GenBank/DDBJ whole genome shotgun (WGS) entry which is preliminary data.</text>
</comment>
<dbReference type="AlphaFoldDB" id="A0A9W7E9N7"/>
<dbReference type="SUPFAM" id="SSF53335">
    <property type="entry name" value="S-adenosyl-L-methionine-dependent methyltransferases"/>
    <property type="match status" value="1"/>
</dbReference>
<reference evidence="3" key="1">
    <citation type="journal article" date="2023" name="Commun. Biol.">
        <title>Genome analysis of Parmales, the sister group of diatoms, reveals the evolutionary specialization of diatoms from phago-mixotrophs to photoautotrophs.</title>
        <authorList>
            <person name="Ban H."/>
            <person name="Sato S."/>
            <person name="Yoshikawa S."/>
            <person name="Yamada K."/>
            <person name="Nakamura Y."/>
            <person name="Ichinomiya M."/>
            <person name="Sato N."/>
            <person name="Blanc-Mathieu R."/>
            <person name="Endo H."/>
            <person name="Kuwata A."/>
            <person name="Ogata H."/>
        </authorList>
    </citation>
    <scope>NUCLEOTIDE SEQUENCE [LARGE SCALE GENOMIC DNA]</scope>
    <source>
        <strain evidence="3">NIES 3700</strain>
    </source>
</reference>
<dbReference type="InterPro" id="IPR029063">
    <property type="entry name" value="SAM-dependent_MTases_sf"/>
</dbReference>
<keyword evidence="3" id="KW-1185">Reference proteome</keyword>
<protein>
    <recommendedName>
        <fullName evidence="1">Methyltransferase domain-containing protein</fullName>
    </recommendedName>
</protein>
<proteinExistence type="predicted"/>
<dbReference type="Proteomes" id="UP001165122">
    <property type="component" value="Unassembled WGS sequence"/>
</dbReference>
<evidence type="ECO:0000259" key="1">
    <source>
        <dbReference type="Pfam" id="PF13649"/>
    </source>
</evidence>